<dbReference type="EMBL" id="CAIIXF020000009">
    <property type="protein sequence ID" value="CAH1794574.1"/>
    <property type="molecule type" value="Genomic_DNA"/>
</dbReference>
<evidence type="ECO:0000256" key="2">
    <source>
        <dbReference type="ARBA" id="ARBA00023180"/>
    </source>
</evidence>
<evidence type="ECO:0000313" key="4">
    <source>
        <dbReference type="Proteomes" id="UP000749559"/>
    </source>
</evidence>
<gene>
    <name evidence="3" type="ORF">OFUS_LOCUS19245</name>
</gene>
<evidence type="ECO:0008006" key="5">
    <source>
        <dbReference type="Google" id="ProtNLM"/>
    </source>
</evidence>
<evidence type="ECO:0000313" key="3">
    <source>
        <dbReference type="EMBL" id="CAH1794574.1"/>
    </source>
</evidence>
<reference evidence="3" key="1">
    <citation type="submission" date="2022-03" db="EMBL/GenBank/DDBJ databases">
        <authorList>
            <person name="Martin C."/>
        </authorList>
    </citation>
    <scope>NUCLEOTIDE SEQUENCE</scope>
</reference>
<keyword evidence="1" id="KW-0732">Signal</keyword>
<dbReference type="Proteomes" id="UP000749559">
    <property type="component" value="Unassembled WGS sequence"/>
</dbReference>
<sequence>VIQTDLFIYREGLYIRRYFQNMDKILTSLFVISASYSIVNGLTCYDCTDALGLVSTCGSNFIGNDINEVNCSTSCYNTKTEVQVLGASTIVYTRGCDSTTHNMVCEETGGFVFGTGSVINTCHCSTDLCNNALFNTGSVLITICAFIMTKL</sequence>
<dbReference type="InterPro" id="IPR031424">
    <property type="entry name" value="QVR-like"/>
</dbReference>
<dbReference type="GO" id="GO:0032222">
    <property type="term" value="P:regulation of synaptic transmission, cholinergic"/>
    <property type="evidence" value="ECO:0007669"/>
    <property type="project" value="InterPro"/>
</dbReference>
<evidence type="ECO:0000256" key="1">
    <source>
        <dbReference type="ARBA" id="ARBA00022729"/>
    </source>
</evidence>
<feature type="non-terminal residue" evidence="3">
    <location>
        <position position="1"/>
    </location>
</feature>
<dbReference type="Pfam" id="PF17064">
    <property type="entry name" value="QVR"/>
    <property type="match status" value="1"/>
</dbReference>
<keyword evidence="4" id="KW-1185">Reference proteome</keyword>
<organism evidence="3 4">
    <name type="scientific">Owenia fusiformis</name>
    <name type="common">Polychaete worm</name>
    <dbReference type="NCBI Taxonomy" id="6347"/>
    <lineage>
        <taxon>Eukaryota</taxon>
        <taxon>Metazoa</taxon>
        <taxon>Spiralia</taxon>
        <taxon>Lophotrochozoa</taxon>
        <taxon>Annelida</taxon>
        <taxon>Polychaeta</taxon>
        <taxon>Sedentaria</taxon>
        <taxon>Canalipalpata</taxon>
        <taxon>Sabellida</taxon>
        <taxon>Oweniida</taxon>
        <taxon>Oweniidae</taxon>
        <taxon>Owenia</taxon>
    </lineage>
</organism>
<dbReference type="GO" id="GO:0030431">
    <property type="term" value="P:sleep"/>
    <property type="evidence" value="ECO:0007669"/>
    <property type="project" value="InterPro"/>
</dbReference>
<keyword evidence="2" id="KW-0325">Glycoprotein</keyword>
<name>A0A8S4PSN7_OWEFU</name>
<comment type="caution">
    <text evidence="3">The sequence shown here is derived from an EMBL/GenBank/DDBJ whole genome shotgun (WGS) entry which is preliminary data.</text>
</comment>
<accession>A0A8S4PSN7</accession>
<dbReference type="AlphaFoldDB" id="A0A8S4PSN7"/>
<protein>
    <recommendedName>
        <fullName evidence="5">Protein sleepless</fullName>
    </recommendedName>
</protein>
<proteinExistence type="predicted"/>